<dbReference type="Proteomes" id="UP000886501">
    <property type="component" value="Unassembled WGS sequence"/>
</dbReference>
<gene>
    <name evidence="1" type="ORF">BDM02DRAFT_3086609</name>
</gene>
<proteinExistence type="predicted"/>
<dbReference type="EMBL" id="MU117962">
    <property type="protein sequence ID" value="KAF9653892.1"/>
    <property type="molecule type" value="Genomic_DNA"/>
</dbReference>
<reference evidence="1" key="1">
    <citation type="submission" date="2019-10" db="EMBL/GenBank/DDBJ databases">
        <authorList>
            <consortium name="DOE Joint Genome Institute"/>
            <person name="Kuo A."/>
            <person name="Miyauchi S."/>
            <person name="Kiss E."/>
            <person name="Drula E."/>
            <person name="Kohler A."/>
            <person name="Sanchez-Garcia M."/>
            <person name="Andreopoulos B."/>
            <person name="Barry K.W."/>
            <person name="Bonito G."/>
            <person name="Buee M."/>
            <person name="Carver A."/>
            <person name="Chen C."/>
            <person name="Cichocki N."/>
            <person name="Clum A."/>
            <person name="Culley D."/>
            <person name="Crous P.W."/>
            <person name="Fauchery L."/>
            <person name="Girlanda M."/>
            <person name="Hayes R."/>
            <person name="Keri Z."/>
            <person name="Labutti K."/>
            <person name="Lipzen A."/>
            <person name="Lombard V."/>
            <person name="Magnuson J."/>
            <person name="Maillard F."/>
            <person name="Morin E."/>
            <person name="Murat C."/>
            <person name="Nolan M."/>
            <person name="Ohm R."/>
            <person name="Pangilinan J."/>
            <person name="Pereira M."/>
            <person name="Perotto S."/>
            <person name="Peter M."/>
            <person name="Riley R."/>
            <person name="Sitrit Y."/>
            <person name="Stielow B."/>
            <person name="Szollosi G."/>
            <person name="Zifcakova L."/>
            <person name="Stursova M."/>
            <person name="Spatafora J.W."/>
            <person name="Tedersoo L."/>
            <person name="Vaario L.-M."/>
            <person name="Yamada A."/>
            <person name="Yan M."/>
            <person name="Wang P."/>
            <person name="Xu J."/>
            <person name="Bruns T."/>
            <person name="Baldrian P."/>
            <person name="Vilgalys R."/>
            <person name="Henrissat B."/>
            <person name="Grigoriev I.V."/>
            <person name="Hibbett D."/>
            <person name="Nagy L.G."/>
            <person name="Martin F.M."/>
        </authorList>
    </citation>
    <scope>NUCLEOTIDE SEQUENCE</scope>
    <source>
        <strain evidence="1">P2</strain>
    </source>
</reference>
<accession>A0ACB6ZWB4</accession>
<comment type="caution">
    <text evidence="1">The sequence shown here is derived from an EMBL/GenBank/DDBJ whole genome shotgun (WGS) entry which is preliminary data.</text>
</comment>
<protein>
    <submittedName>
        <fullName evidence="1">Uncharacterized protein</fullName>
    </submittedName>
</protein>
<keyword evidence="2" id="KW-1185">Reference proteome</keyword>
<sequence>MQPALVIAALALATIMMSSHMELGSAGRERARNLGEYANSLLQAALNDSSTDPALAQAFLVLTLFELCPHPGHSPQRANDHVLFLDRLIRSQQLTFVDADDPEVSRFAPKAVPIVQDRRMYDPPKKCSCPRSPLDDPVAHALLPSWASVPPWEPSWNPAEVEKEECRRLCWSALSIISCQSVTSSAFDKDPPDFFLSDPANFTILFPGEVSLRAHPMDDAAVLPKESVWALHCRSMLLWNSCIRQKNEGLGEKEKAEFAIEAWRESQAIQDSLEIHVCSSNTVLSHSCREYLYNTRMYITTEFRRLQGVDQSVGGLNSQRHAGDWLAYQRTVAKRVQSSVFESSGRSLARHPLQLGWFTTQVSICLHLWDHDRSMTEALEVAKMFLLPVDTLTTMFPCQAMEMIRDRLHEHLTKACMYSGLTAPAPPSTSPIQPPYHSIHM</sequence>
<name>A0ACB6ZWB4_THEGA</name>
<organism evidence="1 2">
    <name type="scientific">Thelephora ganbajun</name>
    <name type="common">Ganba fungus</name>
    <dbReference type="NCBI Taxonomy" id="370292"/>
    <lineage>
        <taxon>Eukaryota</taxon>
        <taxon>Fungi</taxon>
        <taxon>Dikarya</taxon>
        <taxon>Basidiomycota</taxon>
        <taxon>Agaricomycotina</taxon>
        <taxon>Agaricomycetes</taxon>
        <taxon>Thelephorales</taxon>
        <taxon>Thelephoraceae</taxon>
        <taxon>Thelephora</taxon>
    </lineage>
</organism>
<evidence type="ECO:0000313" key="2">
    <source>
        <dbReference type="Proteomes" id="UP000886501"/>
    </source>
</evidence>
<reference evidence="1" key="2">
    <citation type="journal article" date="2020" name="Nat. Commun.">
        <title>Large-scale genome sequencing of mycorrhizal fungi provides insights into the early evolution of symbiotic traits.</title>
        <authorList>
            <person name="Miyauchi S."/>
            <person name="Kiss E."/>
            <person name="Kuo A."/>
            <person name="Drula E."/>
            <person name="Kohler A."/>
            <person name="Sanchez-Garcia M."/>
            <person name="Morin E."/>
            <person name="Andreopoulos B."/>
            <person name="Barry K.W."/>
            <person name="Bonito G."/>
            <person name="Buee M."/>
            <person name="Carver A."/>
            <person name="Chen C."/>
            <person name="Cichocki N."/>
            <person name="Clum A."/>
            <person name="Culley D."/>
            <person name="Crous P.W."/>
            <person name="Fauchery L."/>
            <person name="Girlanda M."/>
            <person name="Hayes R.D."/>
            <person name="Keri Z."/>
            <person name="LaButti K."/>
            <person name="Lipzen A."/>
            <person name="Lombard V."/>
            <person name="Magnuson J."/>
            <person name="Maillard F."/>
            <person name="Murat C."/>
            <person name="Nolan M."/>
            <person name="Ohm R.A."/>
            <person name="Pangilinan J."/>
            <person name="Pereira M.F."/>
            <person name="Perotto S."/>
            <person name="Peter M."/>
            <person name="Pfister S."/>
            <person name="Riley R."/>
            <person name="Sitrit Y."/>
            <person name="Stielow J.B."/>
            <person name="Szollosi G."/>
            <person name="Zifcakova L."/>
            <person name="Stursova M."/>
            <person name="Spatafora J.W."/>
            <person name="Tedersoo L."/>
            <person name="Vaario L.M."/>
            <person name="Yamada A."/>
            <person name="Yan M."/>
            <person name="Wang P."/>
            <person name="Xu J."/>
            <person name="Bruns T."/>
            <person name="Baldrian P."/>
            <person name="Vilgalys R."/>
            <person name="Dunand C."/>
            <person name="Henrissat B."/>
            <person name="Grigoriev I.V."/>
            <person name="Hibbett D."/>
            <person name="Nagy L.G."/>
            <person name="Martin F.M."/>
        </authorList>
    </citation>
    <scope>NUCLEOTIDE SEQUENCE</scope>
    <source>
        <strain evidence="1">P2</strain>
    </source>
</reference>
<evidence type="ECO:0000313" key="1">
    <source>
        <dbReference type="EMBL" id="KAF9653892.1"/>
    </source>
</evidence>